<gene>
    <name evidence="2" type="ORF">LCGC14_1511040</name>
</gene>
<protein>
    <submittedName>
        <fullName evidence="2">Uncharacterized protein</fullName>
    </submittedName>
</protein>
<sequence length="333" mass="37300">MPDEKTPVESSPTEEPVAVENFTDEQRSEWLKSGKLPDGKEEPAKEAESSAAPEGEKPKEKESETKTGSEPEEAQTEEHKPKGATERKAQLASDIQDSLRRRKELRSEVQLLEHKRAELTVAPTPAQEKKPEEEPRPKQEDFETFAEYDVAEDKWRQDSTNRTVSAALQKDREERATEEQKTKQDTLTQELTSSWKSKVEESRKQHNDFNDFLTDDGLVGKIQPGSVVDAAILSRKEGAELFYYLGKNPKELDSIQKLPSPIDQVFALAELERKLVEGRGSVKRVTDALPPATELAGTGTVEEDPIARALQEGNTAEYMRLQNAKEAASLKTS</sequence>
<feature type="compositionally biased region" description="Basic and acidic residues" evidence="1">
    <location>
        <begin position="169"/>
        <end position="184"/>
    </location>
</feature>
<comment type="caution">
    <text evidence="2">The sequence shown here is derived from an EMBL/GenBank/DDBJ whole genome shotgun (WGS) entry which is preliminary data.</text>
</comment>
<feature type="compositionally biased region" description="Basic and acidic residues" evidence="1">
    <location>
        <begin position="105"/>
        <end position="118"/>
    </location>
</feature>
<evidence type="ECO:0000313" key="2">
    <source>
        <dbReference type="EMBL" id="KKM63479.1"/>
    </source>
</evidence>
<reference evidence="2" key="1">
    <citation type="journal article" date="2015" name="Nature">
        <title>Complex archaea that bridge the gap between prokaryotes and eukaryotes.</title>
        <authorList>
            <person name="Spang A."/>
            <person name="Saw J.H."/>
            <person name="Jorgensen S.L."/>
            <person name="Zaremba-Niedzwiedzka K."/>
            <person name="Martijn J."/>
            <person name="Lind A.E."/>
            <person name="van Eijk R."/>
            <person name="Schleper C."/>
            <person name="Guy L."/>
            <person name="Ettema T.J."/>
        </authorList>
    </citation>
    <scope>NUCLEOTIDE SEQUENCE</scope>
</reference>
<feature type="compositionally biased region" description="Basic and acidic residues" evidence="1">
    <location>
        <begin position="127"/>
        <end position="141"/>
    </location>
</feature>
<name>A0A0F9J1G2_9ZZZZ</name>
<accession>A0A0F9J1G2</accession>
<evidence type="ECO:0000256" key="1">
    <source>
        <dbReference type="SAM" id="MobiDB-lite"/>
    </source>
</evidence>
<feature type="compositionally biased region" description="Polar residues" evidence="1">
    <location>
        <begin position="185"/>
        <end position="196"/>
    </location>
</feature>
<feature type="compositionally biased region" description="Basic and acidic residues" evidence="1">
    <location>
        <begin position="24"/>
        <end position="69"/>
    </location>
</feature>
<dbReference type="AlphaFoldDB" id="A0A0F9J1G2"/>
<proteinExistence type="predicted"/>
<organism evidence="2">
    <name type="scientific">marine sediment metagenome</name>
    <dbReference type="NCBI Taxonomy" id="412755"/>
    <lineage>
        <taxon>unclassified sequences</taxon>
        <taxon>metagenomes</taxon>
        <taxon>ecological metagenomes</taxon>
    </lineage>
</organism>
<dbReference type="EMBL" id="LAZR01011090">
    <property type="protein sequence ID" value="KKM63479.1"/>
    <property type="molecule type" value="Genomic_DNA"/>
</dbReference>
<feature type="compositionally biased region" description="Basic and acidic residues" evidence="1">
    <location>
        <begin position="76"/>
        <end position="89"/>
    </location>
</feature>
<feature type="region of interest" description="Disordered" evidence="1">
    <location>
        <begin position="1"/>
        <end position="202"/>
    </location>
</feature>